<proteinExistence type="predicted"/>
<evidence type="ECO:0000313" key="1">
    <source>
        <dbReference type="EMBL" id="EXK23283.1"/>
    </source>
</evidence>
<name>W9Z4U2_FUSOX</name>
<gene>
    <name evidence="1" type="ORF">FOMG_19939</name>
</gene>
<dbReference type="Proteomes" id="UP000030703">
    <property type="component" value="Unassembled WGS sequence"/>
</dbReference>
<accession>W9Z4U2</accession>
<reference evidence="1" key="2">
    <citation type="submission" date="2014-02" db="EMBL/GenBank/DDBJ databases">
        <title>Annotation of the Genome Sequence of Fusarium oxysporum f. sp. melonis 26406.</title>
        <authorList>
            <consortium name="The Broad Institute Genomics Platform"/>
            <person name="Ma L.-J."/>
            <person name="Corby-Kistler H."/>
            <person name="Broz K."/>
            <person name="Gale L.R."/>
            <person name="Jonkers W."/>
            <person name="O'Donnell K."/>
            <person name="Ploetz R."/>
            <person name="Steinberg C."/>
            <person name="Schwartz D.C."/>
            <person name="VanEtten H."/>
            <person name="Zhou S."/>
            <person name="Young S.K."/>
            <person name="Zeng Q."/>
            <person name="Gargeya S."/>
            <person name="Fitzgerald M."/>
            <person name="Abouelleil A."/>
            <person name="Alvarado L."/>
            <person name="Chapman S.B."/>
            <person name="Gainer-Dewar J."/>
            <person name="Goldberg J."/>
            <person name="Griggs A."/>
            <person name="Gujja S."/>
            <person name="Hansen M."/>
            <person name="Howarth C."/>
            <person name="Imamovic A."/>
            <person name="Ireland A."/>
            <person name="Larimer J."/>
            <person name="McCowan C."/>
            <person name="Murphy C."/>
            <person name="Pearson M."/>
            <person name="Poon T.W."/>
            <person name="Priest M."/>
            <person name="Roberts A."/>
            <person name="Saif S."/>
            <person name="Shea T."/>
            <person name="Sykes S."/>
            <person name="Wortman J."/>
            <person name="Nusbaum C."/>
            <person name="Birren B."/>
        </authorList>
    </citation>
    <scope>NUCLEOTIDE SEQUENCE</scope>
    <source>
        <strain evidence="1">26406</strain>
    </source>
</reference>
<protein>
    <submittedName>
        <fullName evidence="1">Uncharacterized protein</fullName>
    </submittedName>
</protein>
<reference evidence="1" key="1">
    <citation type="submission" date="2012-04" db="EMBL/GenBank/DDBJ databases">
        <title>The Genome Sequence of Fusarium oxysporum melonis.</title>
        <authorList>
            <consortium name="The Broad Institute Genome Sequencing Platform"/>
            <person name="Ma L.-J."/>
            <person name="Gale L.R."/>
            <person name="Schwartz D.C."/>
            <person name="Zhou S."/>
            <person name="Corby-Kistler H."/>
            <person name="Young S.K."/>
            <person name="Zeng Q."/>
            <person name="Gargeya S."/>
            <person name="Fitzgerald M."/>
            <person name="Haas B."/>
            <person name="Abouelleil A."/>
            <person name="Alvarado L."/>
            <person name="Arachchi H.M."/>
            <person name="Berlin A."/>
            <person name="Brown A."/>
            <person name="Chapman S.B."/>
            <person name="Chen Z."/>
            <person name="Dunbar C."/>
            <person name="Freedman E."/>
            <person name="Gearin G."/>
            <person name="Goldberg J."/>
            <person name="Griggs A."/>
            <person name="Gujja S."/>
            <person name="Heiman D."/>
            <person name="Howarth C."/>
            <person name="Larson L."/>
            <person name="Lui A."/>
            <person name="MacDonald P.J.P."/>
            <person name="Montmayeur A."/>
            <person name="Murphy C."/>
            <person name="Neiman D."/>
            <person name="Pearson M."/>
            <person name="Priest M."/>
            <person name="Roberts A."/>
            <person name="Saif S."/>
            <person name="Shea T."/>
            <person name="Shenoy N."/>
            <person name="Sisk P."/>
            <person name="Stolte C."/>
            <person name="Sykes S."/>
            <person name="Wortman J."/>
            <person name="Nusbaum C."/>
            <person name="Birren B."/>
        </authorList>
    </citation>
    <scope>NUCLEOTIDE SEQUENCE</scope>
    <source>
        <strain evidence="1">26406</strain>
    </source>
</reference>
<organism evidence="1">
    <name type="scientific">Fusarium oxysporum f. sp. melonis 26406</name>
    <dbReference type="NCBI Taxonomy" id="1089452"/>
    <lineage>
        <taxon>Eukaryota</taxon>
        <taxon>Fungi</taxon>
        <taxon>Dikarya</taxon>
        <taxon>Ascomycota</taxon>
        <taxon>Pezizomycotina</taxon>
        <taxon>Sordariomycetes</taxon>
        <taxon>Hypocreomycetidae</taxon>
        <taxon>Hypocreales</taxon>
        <taxon>Nectriaceae</taxon>
        <taxon>Fusarium</taxon>
        <taxon>Fusarium oxysporum species complex</taxon>
    </lineage>
</organism>
<sequence>MTGALSLFSTSDEVWIRDGLRKQADKCWGPIGLTFG</sequence>
<dbReference type="VEuPathDB" id="FungiDB:FOMG_19939"/>
<dbReference type="HOGENOM" id="CLU_3359746_0_0_1"/>
<dbReference type="EMBL" id="KI981106">
    <property type="protein sequence ID" value="EXK23283.1"/>
    <property type="molecule type" value="Genomic_DNA"/>
</dbReference>
<dbReference type="AlphaFoldDB" id="W9Z4U2"/>